<gene>
    <name evidence="1" type="ORF">ASPVEDRAFT_456255</name>
</gene>
<dbReference type="AlphaFoldDB" id="A0A1L9PA75"/>
<proteinExistence type="predicted"/>
<protein>
    <submittedName>
        <fullName evidence="1">Uncharacterized protein</fullName>
    </submittedName>
</protein>
<sequence>MRMQACLMTCQEKTHSAQRSRPRVVKSRKIDISCPSEFAALLVSTTLGRSFLRPRGRGLTYRYLTANGRFVVILSARQHGFMYKAPYYASLVGSHYLSLGGVPVCFLDSSSTVTWHLLLDETGSPYLSWNLGALPVMTSPSL</sequence>
<name>A0A1L9PA75_ASPVE</name>
<keyword evidence="2" id="KW-1185">Reference proteome</keyword>
<organism evidence="1 2">
    <name type="scientific">Aspergillus versicolor CBS 583.65</name>
    <dbReference type="NCBI Taxonomy" id="1036611"/>
    <lineage>
        <taxon>Eukaryota</taxon>
        <taxon>Fungi</taxon>
        <taxon>Dikarya</taxon>
        <taxon>Ascomycota</taxon>
        <taxon>Pezizomycotina</taxon>
        <taxon>Eurotiomycetes</taxon>
        <taxon>Eurotiomycetidae</taxon>
        <taxon>Eurotiales</taxon>
        <taxon>Aspergillaceae</taxon>
        <taxon>Aspergillus</taxon>
        <taxon>Aspergillus subgen. Nidulantes</taxon>
    </lineage>
</organism>
<evidence type="ECO:0000313" key="1">
    <source>
        <dbReference type="EMBL" id="OJI98373.1"/>
    </source>
</evidence>
<evidence type="ECO:0000313" key="2">
    <source>
        <dbReference type="Proteomes" id="UP000184073"/>
    </source>
</evidence>
<accession>A0A1L9PA75</accession>
<dbReference type="EMBL" id="KV878126">
    <property type="protein sequence ID" value="OJI98373.1"/>
    <property type="molecule type" value="Genomic_DNA"/>
</dbReference>
<reference evidence="2" key="1">
    <citation type="journal article" date="2017" name="Genome Biol.">
        <title>Comparative genomics reveals high biological diversity and specific adaptations in the industrially and medically important fungal genus Aspergillus.</title>
        <authorList>
            <person name="de Vries R.P."/>
            <person name="Riley R."/>
            <person name="Wiebenga A."/>
            <person name="Aguilar-Osorio G."/>
            <person name="Amillis S."/>
            <person name="Uchima C.A."/>
            <person name="Anderluh G."/>
            <person name="Asadollahi M."/>
            <person name="Askin M."/>
            <person name="Barry K."/>
            <person name="Battaglia E."/>
            <person name="Bayram O."/>
            <person name="Benocci T."/>
            <person name="Braus-Stromeyer S.A."/>
            <person name="Caldana C."/>
            <person name="Canovas D."/>
            <person name="Cerqueira G.C."/>
            <person name="Chen F."/>
            <person name="Chen W."/>
            <person name="Choi C."/>
            <person name="Clum A."/>
            <person name="Dos Santos R.A."/>
            <person name="Damasio A.R."/>
            <person name="Diallinas G."/>
            <person name="Emri T."/>
            <person name="Fekete E."/>
            <person name="Flipphi M."/>
            <person name="Freyberg S."/>
            <person name="Gallo A."/>
            <person name="Gournas C."/>
            <person name="Habgood R."/>
            <person name="Hainaut M."/>
            <person name="Harispe M.L."/>
            <person name="Henrissat B."/>
            <person name="Hilden K.S."/>
            <person name="Hope R."/>
            <person name="Hossain A."/>
            <person name="Karabika E."/>
            <person name="Karaffa L."/>
            <person name="Karanyi Z."/>
            <person name="Krasevec N."/>
            <person name="Kuo A."/>
            <person name="Kusch H."/>
            <person name="LaButti K."/>
            <person name="Lagendijk E.L."/>
            <person name="Lapidus A."/>
            <person name="Levasseur A."/>
            <person name="Lindquist E."/>
            <person name="Lipzen A."/>
            <person name="Logrieco A.F."/>
            <person name="MacCabe A."/>
            <person name="Maekelae M.R."/>
            <person name="Malavazi I."/>
            <person name="Melin P."/>
            <person name="Meyer V."/>
            <person name="Mielnichuk N."/>
            <person name="Miskei M."/>
            <person name="Molnar A.P."/>
            <person name="Mule G."/>
            <person name="Ngan C.Y."/>
            <person name="Orejas M."/>
            <person name="Orosz E."/>
            <person name="Ouedraogo J.P."/>
            <person name="Overkamp K.M."/>
            <person name="Park H.-S."/>
            <person name="Perrone G."/>
            <person name="Piumi F."/>
            <person name="Punt P.J."/>
            <person name="Ram A.F."/>
            <person name="Ramon A."/>
            <person name="Rauscher S."/>
            <person name="Record E."/>
            <person name="Riano-Pachon D.M."/>
            <person name="Robert V."/>
            <person name="Roehrig J."/>
            <person name="Ruller R."/>
            <person name="Salamov A."/>
            <person name="Salih N.S."/>
            <person name="Samson R.A."/>
            <person name="Sandor E."/>
            <person name="Sanguinetti M."/>
            <person name="Schuetze T."/>
            <person name="Sepcic K."/>
            <person name="Shelest E."/>
            <person name="Sherlock G."/>
            <person name="Sophianopoulou V."/>
            <person name="Squina F.M."/>
            <person name="Sun H."/>
            <person name="Susca A."/>
            <person name="Todd R.B."/>
            <person name="Tsang A."/>
            <person name="Unkles S.E."/>
            <person name="van de Wiele N."/>
            <person name="van Rossen-Uffink D."/>
            <person name="Oliveira J.V."/>
            <person name="Vesth T.C."/>
            <person name="Visser J."/>
            <person name="Yu J.-H."/>
            <person name="Zhou M."/>
            <person name="Andersen M.R."/>
            <person name="Archer D.B."/>
            <person name="Baker S.E."/>
            <person name="Benoit I."/>
            <person name="Brakhage A.A."/>
            <person name="Braus G.H."/>
            <person name="Fischer R."/>
            <person name="Frisvad J.C."/>
            <person name="Goldman G.H."/>
            <person name="Houbraken J."/>
            <person name="Oakley B."/>
            <person name="Pocsi I."/>
            <person name="Scazzocchio C."/>
            <person name="Seiboth B."/>
            <person name="vanKuyk P.A."/>
            <person name="Wortman J."/>
            <person name="Dyer P.S."/>
            <person name="Grigoriev I.V."/>
        </authorList>
    </citation>
    <scope>NUCLEOTIDE SEQUENCE [LARGE SCALE GENOMIC DNA]</scope>
    <source>
        <strain evidence="2">CBS 583.65</strain>
    </source>
</reference>
<dbReference type="RefSeq" id="XP_040664136.1">
    <property type="nucleotide sequence ID" value="XM_040813343.1"/>
</dbReference>
<dbReference type="GeneID" id="63728854"/>
<dbReference type="VEuPathDB" id="FungiDB:ASPVEDRAFT_456255"/>
<dbReference type="Proteomes" id="UP000184073">
    <property type="component" value="Unassembled WGS sequence"/>
</dbReference>